<evidence type="ECO:0000313" key="6">
    <source>
        <dbReference type="EMBL" id="MBV7257608.1"/>
    </source>
</evidence>
<evidence type="ECO:0000256" key="3">
    <source>
        <dbReference type="ARBA" id="ARBA00023125"/>
    </source>
</evidence>
<evidence type="ECO:0000313" key="7">
    <source>
        <dbReference type="Proteomes" id="UP000722336"/>
    </source>
</evidence>
<comment type="similarity">
    <text evidence="1">Belongs to the LysR transcriptional regulatory family.</text>
</comment>
<evidence type="ECO:0000256" key="2">
    <source>
        <dbReference type="ARBA" id="ARBA00023015"/>
    </source>
</evidence>
<dbReference type="InterPro" id="IPR005119">
    <property type="entry name" value="LysR_subst-bd"/>
</dbReference>
<evidence type="ECO:0000256" key="4">
    <source>
        <dbReference type="ARBA" id="ARBA00023163"/>
    </source>
</evidence>
<keyword evidence="4" id="KW-0804">Transcription</keyword>
<accession>A0ABS6SGQ7</accession>
<dbReference type="InterPro" id="IPR058163">
    <property type="entry name" value="LysR-type_TF_proteobact-type"/>
</dbReference>
<dbReference type="PANTHER" id="PTHR30537">
    <property type="entry name" value="HTH-TYPE TRANSCRIPTIONAL REGULATOR"/>
    <property type="match status" value="1"/>
</dbReference>
<dbReference type="Pfam" id="PF00126">
    <property type="entry name" value="HTH_1"/>
    <property type="match status" value="1"/>
</dbReference>
<keyword evidence="7" id="KW-1185">Reference proteome</keyword>
<reference evidence="6 7" key="1">
    <citation type="submission" date="2021-04" db="EMBL/GenBank/DDBJ databases">
        <authorList>
            <person name="Pira H."/>
            <person name="Risdian C."/>
            <person name="Wink J."/>
        </authorList>
    </citation>
    <scope>NUCLEOTIDE SEQUENCE [LARGE SCALE GENOMIC DNA]</scope>
    <source>
        <strain evidence="6 7">WHA3</strain>
    </source>
</reference>
<dbReference type="EMBL" id="JAGSPA010000004">
    <property type="protein sequence ID" value="MBV7257608.1"/>
    <property type="molecule type" value="Genomic_DNA"/>
</dbReference>
<feature type="domain" description="HTH lysR-type" evidence="5">
    <location>
        <begin position="5"/>
        <end position="62"/>
    </location>
</feature>
<evidence type="ECO:0000259" key="5">
    <source>
        <dbReference type="PROSITE" id="PS50931"/>
    </source>
</evidence>
<dbReference type="InterPro" id="IPR000847">
    <property type="entry name" value="LysR_HTH_N"/>
</dbReference>
<evidence type="ECO:0000256" key="1">
    <source>
        <dbReference type="ARBA" id="ARBA00009437"/>
    </source>
</evidence>
<dbReference type="PANTHER" id="PTHR30537:SF32">
    <property type="entry name" value="HTH-TYPE TRANSCRIPTIONAL REGULATOR DSDC"/>
    <property type="match status" value="1"/>
</dbReference>
<proteinExistence type="inferred from homology"/>
<dbReference type="Proteomes" id="UP000722336">
    <property type="component" value="Unassembled WGS sequence"/>
</dbReference>
<gene>
    <name evidence="6" type="ORF">KCG44_12520</name>
</gene>
<sequence length="297" mass="32857">MRGLPPLHSLRAFEAAARHLHFANAAEELHLDPTAVSHQVRKLESFLGIALFQRSPRPIRLTPAGEKLYPVLRDALDSVADAIVQISPGQRSPLTVSMTLAFANEWFTPRLPSIREATGLDLIVKADNAPVDVERGVTDLAIRSQETPGSYGRWNLFRQDALIAVAAPTLAKSFKTIPAATKDIAKAPLIHFEWASPDRVNLDWKRWFDLAKIKRPIRPFVASFSEESHAIQAAIAGVGVALLSETLVDLRIARGELIRVSELQIPAPSFWLVMPEPRGESLEVARLIEQLSKELVN</sequence>
<keyword evidence="2" id="KW-0805">Transcription regulation</keyword>
<keyword evidence="3" id="KW-0238">DNA-binding</keyword>
<comment type="caution">
    <text evidence="6">The sequence shown here is derived from an EMBL/GenBank/DDBJ whole genome shotgun (WGS) entry which is preliminary data.</text>
</comment>
<organism evidence="6 7">
    <name type="scientific">Pacificimonas pallii</name>
    <dbReference type="NCBI Taxonomy" id="2827236"/>
    <lineage>
        <taxon>Bacteria</taxon>
        <taxon>Pseudomonadati</taxon>
        <taxon>Pseudomonadota</taxon>
        <taxon>Alphaproteobacteria</taxon>
        <taxon>Sphingomonadales</taxon>
        <taxon>Sphingosinicellaceae</taxon>
        <taxon>Pacificimonas</taxon>
    </lineage>
</organism>
<dbReference type="Pfam" id="PF03466">
    <property type="entry name" value="LysR_substrate"/>
    <property type="match status" value="1"/>
</dbReference>
<protein>
    <submittedName>
        <fullName evidence="6">LysR family transcriptional regulator</fullName>
    </submittedName>
</protein>
<name>A0ABS6SGQ7_9SPHN</name>
<dbReference type="PROSITE" id="PS50931">
    <property type="entry name" value="HTH_LYSR"/>
    <property type="match status" value="1"/>
</dbReference>